<evidence type="ECO:0000313" key="5">
    <source>
        <dbReference type="EMBL" id="MBY8880132.1"/>
    </source>
</evidence>
<gene>
    <name evidence="5" type="ORF">K7862_21215</name>
</gene>
<comment type="subcellular location">
    <subcellularLocation>
        <location evidence="1">Golgi apparatus membrane</location>
        <topology evidence="1">Peripheral membrane protein</topology>
        <orientation evidence="1">Cytoplasmic side</orientation>
    </subcellularLocation>
</comment>
<dbReference type="InterPro" id="IPR008628">
    <property type="entry name" value="GPP34-like"/>
</dbReference>
<dbReference type="Pfam" id="PF05719">
    <property type="entry name" value="GPP34"/>
    <property type="match status" value="1"/>
</dbReference>
<keyword evidence="4" id="KW-0472">Membrane</keyword>
<dbReference type="Gene3D" id="1.10.3630.10">
    <property type="entry name" value="yeast vps74-n-term truncation variant domain like"/>
    <property type="match status" value="1"/>
</dbReference>
<dbReference type="InterPro" id="IPR038261">
    <property type="entry name" value="GPP34-like_sf"/>
</dbReference>
<dbReference type="EMBL" id="JAINZZ010000027">
    <property type="protein sequence ID" value="MBY8880132.1"/>
    <property type="molecule type" value="Genomic_DNA"/>
</dbReference>
<sequence>MSTAWDLLIVTKDDAAGTPVDADDLSLALAGAELLDLVDSPAAALDGDRIVPGPPVTTSDSLLDQAAAALVRQEPYETVDQWLWRRGEKLSSAYTEALETQGYAVRPHHRWLPGRSDRAVLVDSPARERAAERWASGEPVLSVLAAAVGVPGGEAGRPDSVADEDGATVLAAVGNAVTELEAERQRRRIENDAFDNIWRAP</sequence>
<evidence type="ECO:0000256" key="4">
    <source>
        <dbReference type="ARBA" id="ARBA00023136"/>
    </source>
</evidence>
<organism evidence="5 6">
    <name type="scientific">Actinacidiphila acidipaludis</name>
    <dbReference type="NCBI Taxonomy" id="2873382"/>
    <lineage>
        <taxon>Bacteria</taxon>
        <taxon>Bacillati</taxon>
        <taxon>Actinomycetota</taxon>
        <taxon>Actinomycetes</taxon>
        <taxon>Kitasatosporales</taxon>
        <taxon>Streptomycetaceae</taxon>
        <taxon>Actinacidiphila</taxon>
    </lineage>
</organism>
<comment type="caution">
    <text evidence="5">The sequence shown here is derived from an EMBL/GenBank/DDBJ whole genome shotgun (WGS) entry which is preliminary data.</text>
</comment>
<evidence type="ECO:0000256" key="1">
    <source>
        <dbReference type="ARBA" id="ARBA00004255"/>
    </source>
</evidence>
<keyword evidence="3" id="KW-0446">Lipid-binding</keyword>
<keyword evidence="6" id="KW-1185">Reference proteome</keyword>
<keyword evidence="2" id="KW-0333">Golgi apparatus</keyword>
<name>A0ABS7QAC7_9ACTN</name>
<evidence type="ECO:0000313" key="6">
    <source>
        <dbReference type="Proteomes" id="UP000778578"/>
    </source>
</evidence>
<dbReference type="RefSeq" id="WP_222964859.1">
    <property type="nucleotide sequence ID" value="NZ_JAINZZ010000027.1"/>
</dbReference>
<evidence type="ECO:0000256" key="3">
    <source>
        <dbReference type="ARBA" id="ARBA00023121"/>
    </source>
</evidence>
<proteinExistence type="predicted"/>
<evidence type="ECO:0000256" key="2">
    <source>
        <dbReference type="ARBA" id="ARBA00023034"/>
    </source>
</evidence>
<protein>
    <submittedName>
        <fullName evidence="5">GPP34 family phosphoprotein</fullName>
    </submittedName>
</protein>
<dbReference type="Proteomes" id="UP000778578">
    <property type="component" value="Unassembled WGS sequence"/>
</dbReference>
<accession>A0ABS7QAC7</accession>
<reference evidence="5 6" key="1">
    <citation type="submission" date="2021-08" db="EMBL/GenBank/DDBJ databases">
        <title>WGS of actinomycetes from Thailand.</title>
        <authorList>
            <person name="Thawai C."/>
        </authorList>
    </citation>
    <scope>NUCLEOTIDE SEQUENCE [LARGE SCALE GENOMIC DNA]</scope>
    <source>
        <strain evidence="5 6">PLK6-54</strain>
    </source>
</reference>